<name>A0A1N7PSK3_9RHOB</name>
<dbReference type="EMBL" id="FTOQ01000019">
    <property type="protein sequence ID" value="SIT13542.1"/>
    <property type="molecule type" value="Genomic_DNA"/>
</dbReference>
<keyword evidence="2" id="KW-1185">Reference proteome</keyword>
<evidence type="ECO:0000313" key="1">
    <source>
        <dbReference type="EMBL" id="SIT13542.1"/>
    </source>
</evidence>
<dbReference type="STRING" id="633194.SAMN05421759_11946"/>
<evidence type="ECO:0008006" key="3">
    <source>
        <dbReference type="Google" id="ProtNLM"/>
    </source>
</evidence>
<dbReference type="OrthoDB" id="9813050at2"/>
<protein>
    <recommendedName>
        <fullName evidence="3">Abi-like protein</fullName>
    </recommendedName>
</protein>
<gene>
    <name evidence="1" type="ORF">SAMN05421759_11946</name>
</gene>
<dbReference type="Proteomes" id="UP000186684">
    <property type="component" value="Unassembled WGS sequence"/>
</dbReference>
<accession>A0A1N7PSK3</accession>
<organism evidence="1 2">
    <name type="scientific">Roseivivax lentus</name>
    <dbReference type="NCBI Taxonomy" id="633194"/>
    <lineage>
        <taxon>Bacteria</taxon>
        <taxon>Pseudomonadati</taxon>
        <taxon>Pseudomonadota</taxon>
        <taxon>Alphaproteobacteria</taxon>
        <taxon>Rhodobacterales</taxon>
        <taxon>Roseobacteraceae</taxon>
        <taxon>Roseivivax</taxon>
    </lineage>
</organism>
<evidence type="ECO:0000313" key="2">
    <source>
        <dbReference type="Proteomes" id="UP000186684"/>
    </source>
</evidence>
<dbReference type="RefSeq" id="WP_143526287.1">
    <property type="nucleotide sequence ID" value="NZ_FTOQ01000019.1"/>
</dbReference>
<reference evidence="2" key="1">
    <citation type="submission" date="2017-01" db="EMBL/GenBank/DDBJ databases">
        <authorList>
            <person name="Varghese N."/>
            <person name="Submissions S."/>
        </authorList>
    </citation>
    <scope>NUCLEOTIDE SEQUENCE [LARGE SCALE GENOMIC DNA]</scope>
    <source>
        <strain evidence="2">DSM 29430</strain>
    </source>
</reference>
<dbReference type="AlphaFoldDB" id="A0A1N7PSK3"/>
<sequence length="257" mass="29343">MDVVKFISAERLKTYENHTDRQKKAIALHNHTLQLGSSLMSVIALLELSLRNSTNQCLIDDFGDDEWLLPGHTTLPLKPFEQKAISSATSHAQKAAYSKLSYKEKAFLDAFAFPGGVPAGTLHKNIVKGRQALFVVTHGQIVSQTTFSFWKRLYSSDYEADLWKPSLKKVFPDKSRKRGDIATSLEAIYATRNRVAHHEPVYGQRLEDAMNALDFIRDSLGAKKREEQTAFKKFSRVQYLRLRMDYESFTEAWHTLT</sequence>
<proteinExistence type="predicted"/>